<sequence length="280" mass="30848">MDWKIVTDTGSNIRQINDLPESISFDIIPLILHIDNEDFVDTPDLDIELLNQKVAQSSESSSACPAPGVYAEKFKGADHVICFTISSELSGSYNSAEQGKQIALEENPDADIYIFDSKSAGGENDLLVFKAIELVKEGLGFHEVVDALNEYHEKTHAGYMLKSIENLVKNGRVNKIVGSLVGLLNIHVMGVRSEEGTIEMSSRARGEKRALNTFIKDFVEAGFSGKVLEISHVNNEPLAKKLAEKVLEQFPKTDIRIRPTSGLCSFYAEKGGLIVGYERL</sequence>
<dbReference type="InterPro" id="IPR043168">
    <property type="entry name" value="DegV_C"/>
</dbReference>
<dbReference type="STRING" id="1121025.SAMN02745249_00631"/>
<dbReference type="RefSeq" id="WP_073296269.1">
    <property type="nucleotide sequence ID" value="NZ_FQUF01000008.1"/>
</dbReference>
<organism evidence="3 4">
    <name type="scientific">Atopostipes suicloacalis DSM 15692</name>
    <dbReference type="NCBI Taxonomy" id="1121025"/>
    <lineage>
        <taxon>Bacteria</taxon>
        <taxon>Bacillati</taxon>
        <taxon>Bacillota</taxon>
        <taxon>Bacilli</taxon>
        <taxon>Lactobacillales</taxon>
        <taxon>Carnobacteriaceae</taxon>
        <taxon>Atopostipes</taxon>
    </lineage>
</organism>
<dbReference type="InterPro" id="IPR003797">
    <property type="entry name" value="DegV"/>
</dbReference>
<accession>A0A1M4UD37</accession>
<evidence type="ECO:0000256" key="1">
    <source>
        <dbReference type="ARBA" id="ARBA00003238"/>
    </source>
</evidence>
<dbReference type="AlphaFoldDB" id="A0A1M4UD37"/>
<dbReference type="PANTHER" id="PTHR33434:SF2">
    <property type="entry name" value="FATTY ACID-BINDING PROTEIN TM_1468"/>
    <property type="match status" value="1"/>
</dbReference>
<evidence type="ECO:0000313" key="3">
    <source>
        <dbReference type="EMBL" id="SHE54584.1"/>
    </source>
</evidence>
<dbReference type="InterPro" id="IPR050270">
    <property type="entry name" value="DegV_domain_contain"/>
</dbReference>
<protein>
    <submittedName>
        <fullName evidence="3">EDD domain protein, DegV family</fullName>
    </submittedName>
</protein>
<proteinExistence type="predicted"/>
<evidence type="ECO:0000313" key="4">
    <source>
        <dbReference type="Proteomes" id="UP000184128"/>
    </source>
</evidence>
<dbReference type="OrthoDB" id="2138472at2"/>
<dbReference type="PANTHER" id="PTHR33434">
    <property type="entry name" value="DEGV DOMAIN-CONTAINING PROTEIN DR_1986-RELATED"/>
    <property type="match status" value="1"/>
</dbReference>
<comment type="function">
    <text evidence="1">May bind long-chain fatty acids, such as palmitate, and may play a role in lipid transport or fatty acid metabolism.</text>
</comment>
<dbReference type="Pfam" id="PF02645">
    <property type="entry name" value="DegV"/>
    <property type="match status" value="1"/>
</dbReference>
<dbReference type="NCBIfam" id="TIGR00762">
    <property type="entry name" value="DegV"/>
    <property type="match status" value="1"/>
</dbReference>
<name>A0A1M4UD37_9LACT</name>
<dbReference type="Gene3D" id="3.30.1180.10">
    <property type="match status" value="1"/>
</dbReference>
<dbReference type="PROSITE" id="PS51482">
    <property type="entry name" value="DEGV"/>
    <property type="match status" value="1"/>
</dbReference>
<evidence type="ECO:0000256" key="2">
    <source>
        <dbReference type="ARBA" id="ARBA00023121"/>
    </source>
</evidence>
<dbReference type="SUPFAM" id="SSF82549">
    <property type="entry name" value="DAK1/DegV-like"/>
    <property type="match status" value="1"/>
</dbReference>
<gene>
    <name evidence="3" type="ORF">SAMN02745249_00631</name>
</gene>
<dbReference type="Gene3D" id="3.40.50.10440">
    <property type="entry name" value="Dihydroxyacetone kinase, domain 1"/>
    <property type="match status" value="1"/>
</dbReference>
<dbReference type="Proteomes" id="UP000184128">
    <property type="component" value="Unassembled WGS sequence"/>
</dbReference>
<reference evidence="3 4" key="1">
    <citation type="submission" date="2016-11" db="EMBL/GenBank/DDBJ databases">
        <authorList>
            <person name="Jaros S."/>
            <person name="Januszkiewicz K."/>
            <person name="Wedrychowicz H."/>
        </authorList>
    </citation>
    <scope>NUCLEOTIDE SEQUENCE [LARGE SCALE GENOMIC DNA]</scope>
    <source>
        <strain evidence="3 4">DSM 15692</strain>
    </source>
</reference>
<dbReference type="Gene3D" id="2.20.28.50">
    <property type="entry name" value="degv family protein"/>
    <property type="match status" value="1"/>
</dbReference>
<dbReference type="GO" id="GO:0008289">
    <property type="term" value="F:lipid binding"/>
    <property type="evidence" value="ECO:0007669"/>
    <property type="project" value="UniProtKB-KW"/>
</dbReference>
<keyword evidence="4" id="KW-1185">Reference proteome</keyword>
<dbReference type="EMBL" id="FQUF01000008">
    <property type="protein sequence ID" value="SHE54584.1"/>
    <property type="molecule type" value="Genomic_DNA"/>
</dbReference>
<keyword evidence="2" id="KW-0446">Lipid-binding</keyword>